<organism evidence="2">
    <name type="scientific">bioreactor metagenome</name>
    <dbReference type="NCBI Taxonomy" id="1076179"/>
    <lineage>
        <taxon>unclassified sequences</taxon>
        <taxon>metagenomes</taxon>
        <taxon>ecological metagenomes</taxon>
    </lineage>
</organism>
<gene>
    <name evidence="2" type="ORF">SDC9_210146</name>
</gene>
<comment type="caution">
    <text evidence="2">The sequence shown here is derived from an EMBL/GenBank/DDBJ whole genome shotgun (WGS) entry which is preliminary data.</text>
</comment>
<feature type="region of interest" description="Disordered" evidence="1">
    <location>
        <begin position="35"/>
        <end position="54"/>
    </location>
</feature>
<protein>
    <submittedName>
        <fullName evidence="2">Uncharacterized protein</fullName>
    </submittedName>
</protein>
<evidence type="ECO:0000313" key="2">
    <source>
        <dbReference type="EMBL" id="MPN62399.1"/>
    </source>
</evidence>
<accession>A0A645JI82</accession>
<evidence type="ECO:0000256" key="1">
    <source>
        <dbReference type="SAM" id="MobiDB-lite"/>
    </source>
</evidence>
<reference evidence="2" key="1">
    <citation type="submission" date="2019-08" db="EMBL/GenBank/DDBJ databases">
        <authorList>
            <person name="Kucharzyk K."/>
            <person name="Murdoch R.W."/>
            <person name="Higgins S."/>
            <person name="Loffler F."/>
        </authorList>
    </citation>
    <scope>NUCLEOTIDE SEQUENCE</scope>
</reference>
<name>A0A645JI82_9ZZZZ</name>
<feature type="compositionally biased region" description="Basic and acidic residues" evidence="1">
    <location>
        <begin position="35"/>
        <end position="44"/>
    </location>
</feature>
<dbReference type="AlphaFoldDB" id="A0A645JI82"/>
<proteinExistence type="predicted"/>
<sequence>MEQLLVDTSEHRIGPFSDLRVVPFITAEHNGARTIEDHPFDGGRADVQADAEFG</sequence>
<dbReference type="EMBL" id="VSSQ01140345">
    <property type="protein sequence ID" value="MPN62399.1"/>
    <property type="molecule type" value="Genomic_DNA"/>
</dbReference>